<dbReference type="Gene3D" id="3.40.1800.20">
    <property type="match status" value="1"/>
</dbReference>
<keyword evidence="1" id="KW-0548">Nucleotidyltransferase</keyword>
<keyword evidence="2" id="KW-1185">Reference proteome</keyword>
<dbReference type="OrthoDB" id="8922241at2759"/>
<dbReference type="SUPFAM" id="SSF57716">
    <property type="entry name" value="Glucocorticoid receptor-like (DNA-binding domain)"/>
    <property type="match status" value="1"/>
</dbReference>
<dbReference type="AlphaFoldDB" id="A0A6S7G995"/>
<evidence type="ECO:0000313" key="1">
    <source>
        <dbReference type="EMBL" id="CAB3985709.1"/>
    </source>
</evidence>
<dbReference type="EMBL" id="CACRXK020000906">
    <property type="protein sequence ID" value="CAB3985709.1"/>
    <property type="molecule type" value="Genomic_DNA"/>
</dbReference>
<name>A0A6S7G995_PARCT</name>
<comment type="caution">
    <text evidence="1">The sequence shown here is derived from an EMBL/GenBank/DDBJ whole genome shotgun (WGS) entry which is preliminary data.</text>
</comment>
<reference evidence="1" key="1">
    <citation type="submission" date="2020-04" db="EMBL/GenBank/DDBJ databases">
        <authorList>
            <person name="Alioto T."/>
            <person name="Alioto T."/>
            <person name="Gomez Garrido J."/>
        </authorList>
    </citation>
    <scope>NUCLEOTIDE SEQUENCE</scope>
    <source>
        <strain evidence="1">A484AB</strain>
    </source>
</reference>
<dbReference type="GO" id="GO:0008270">
    <property type="term" value="F:zinc ion binding"/>
    <property type="evidence" value="ECO:0007669"/>
    <property type="project" value="UniProtKB-UniRule"/>
</dbReference>
<dbReference type="Pfam" id="PF07776">
    <property type="entry name" value="zf-AD"/>
    <property type="match status" value="1"/>
</dbReference>
<proteinExistence type="predicted"/>
<accession>A0A6S7G995</accession>
<evidence type="ECO:0000313" key="2">
    <source>
        <dbReference type="Proteomes" id="UP001152795"/>
    </source>
</evidence>
<sequence length="328" mass="36940">MVDKGVTKVTPTKITTRNPVCRLCGGCQGTRHMVRIFSKTGTSKNLCVKIKKLCGVEVSEDDGNSKVLCRQCVAFMNKMEDFIVKAQSLQEKPPDELSVKRCMLQSPTQQPSKRTHQINRSQLSSAKQLFYTTTTTEADVTVETEASSNTQNQRGNRQAVNILPKQSSDAGCSFNDTLEVAQSLLTERQQQLITQASNTRYATVLADILAEHCPTVVNSIKKLICKDIRKSCEKLCRRSQGSVLFGKDYESLQDFDFDKIWNEFKTNVPFLVELMNAASNNDSDIEGTGHELMIKYSFLYSILMSERWHELSLVKRMITVLTIEGAWL</sequence>
<dbReference type="PROSITE" id="PS51915">
    <property type="entry name" value="ZAD"/>
    <property type="match status" value="1"/>
</dbReference>
<organism evidence="1 2">
    <name type="scientific">Paramuricea clavata</name>
    <name type="common">Red gorgonian</name>
    <name type="synonym">Violescent sea-whip</name>
    <dbReference type="NCBI Taxonomy" id="317549"/>
    <lineage>
        <taxon>Eukaryota</taxon>
        <taxon>Metazoa</taxon>
        <taxon>Cnidaria</taxon>
        <taxon>Anthozoa</taxon>
        <taxon>Octocorallia</taxon>
        <taxon>Malacalcyonacea</taxon>
        <taxon>Plexauridae</taxon>
        <taxon>Paramuricea</taxon>
    </lineage>
</organism>
<gene>
    <name evidence="1" type="ORF">PACLA_8A049197</name>
</gene>
<keyword evidence="1" id="KW-0808">Transferase</keyword>
<dbReference type="InterPro" id="IPR012934">
    <property type="entry name" value="Znf_AD"/>
</dbReference>
<dbReference type="Proteomes" id="UP001152795">
    <property type="component" value="Unassembled WGS sequence"/>
</dbReference>
<dbReference type="GO" id="GO:0003964">
    <property type="term" value="F:RNA-directed DNA polymerase activity"/>
    <property type="evidence" value="ECO:0007669"/>
    <property type="project" value="UniProtKB-KW"/>
</dbReference>
<dbReference type="GO" id="GO:0005634">
    <property type="term" value="C:nucleus"/>
    <property type="evidence" value="ECO:0007669"/>
    <property type="project" value="InterPro"/>
</dbReference>
<protein>
    <submittedName>
        <fullName evidence="1">RNA-directed DNA polymerase from transposon BS</fullName>
    </submittedName>
</protein>
<keyword evidence="1" id="KW-0695">RNA-directed DNA polymerase</keyword>